<dbReference type="Pfam" id="PF06953">
    <property type="entry name" value="ArsD"/>
    <property type="match status" value="1"/>
</dbReference>
<evidence type="ECO:0000313" key="1">
    <source>
        <dbReference type="EMBL" id="MBK1712665.1"/>
    </source>
</evidence>
<keyword evidence="2" id="KW-1185">Reference proteome</keyword>
<dbReference type="RefSeq" id="WP_200378315.1">
    <property type="nucleotide sequence ID" value="NZ_NRRU01000022.1"/>
</dbReference>
<evidence type="ECO:0000313" key="2">
    <source>
        <dbReference type="Proteomes" id="UP001041814"/>
    </source>
</evidence>
<name>A0ABS1DUL3_RUBGE</name>
<dbReference type="Gene3D" id="3.40.30.10">
    <property type="entry name" value="Glutaredoxin"/>
    <property type="match status" value="1"/>
</dbReference>
<reference evidence="1" key="2">
    <citation type="journal article" date="2020" name="Microorganisms">
        <title>Osmotic Adaptation and Compatible Solute Biosynthesis of Phototrophic Bacteria as Revealed from Genome Analyses.</title>
        <authorList>
            <person name="Imhoff J.F."/>
            <person name="Rahn T."/>
            <person name="Kunzel S."/>
            <person name="Keller A."/>
            <person name="Neulinger S.C."/>
        </authorList>
    </citation>
    <scope>NUCLEOTIDE SEQUENCE</scope>
    <source>
        <strain evidence="1">IM 151</strain>
    </source>
</reference>
<reference evidence="1" key="1">
    <citation type="submission" date="2017-08" db="EMBL/GenBank/DDBJ databases">
        <authorList>
            <person name="Imhoff J.F."/>
            <person name="Rahn T."/>
            <person name="Kuenzel S."/>
            <person name="Neulinger S.C."/>
        </authorList>
    </citation>
    <scope>NUCLEOTIDE SEQUENCE</scope>
    <source>
        <strain evidence="1">IM 151</strain>
    </source>
</reference>
<dbReference type="EMBL" id="NRRU01000022">
    <property type="protein sequence ID" value="MBK1712665.1"/>
    <property type="molecule type" value="Genomic_DNA"/>
</dbReference>
<comment type="caution">
    <text evidence="1">The sequence shown here is derived from an EMBL/GenBank/DDBJ whole genome shotgun (WGS) entry which is preliminary data.</text>
</comment>
<protein>
    <submittedName>
        <fullName evidence="1">Arsenical resistance operon transcriptional repressor ArsD</fullName>
    </submittedName>
</protein>
<accession>A0ABS1DUL3</accession>
<dbReference type="InterPro" id="IPR010712">
    <property type="entry name" value="Arsenical-R_ArsD"/>
</dbReference>
<organism evidence="1 2">
    <name type="scientific">Rubrivivax gelatinosus</name>
    <name type="common">Rhodocyclus gelatinosus</name>
    <name type="synonym">Rhodopseudomonas gelatinosa</name>
    <dbReference type="NCBI Taxonomy" id="28068"/>
    <lineage>
        <taxon>Bacteria</taxon>
        <taxon>Pseudomonadati</taxon>
        <taxon>Pseudomonadota</taxon>
        <taxon>Betaproteobacteria</taxon>
        <taxon>Burkholderiales</taxon>
        <taxon>Sphaerotilaceae</taxon>
        <taxon>Rubrivivax</taxon>
    </lineage>
</organism>
<dbReference type="NCBIfam" id="NF033727">
    <property type="entry name" value="chaperon_ArsD"/>
    <property type="match status" value="1"/>
</dbReference>
<sequence>MTTIQVFDPTMCCSSGVCGAEVDPALVAFAADFAWAQQAGARIERFNLGREPMAFAQNPTVGAFLQRSGAEALPLILVDGEVALAGRYPQREELARWAGLVLPAAAQAGGCCSGSRCC</sequence>
<dbReference type="Proteomes" id="UP001041814">
    <property type="component" value="Unassembled WGS sequence"/>
</dbReference>
<gene>
    <name evidence="1" type="ORF">CKO43_07720</name>
</gene>
<proteinExistence type="predicted"/>